<feature type="domain" description="PAS" evidence="14">
    <location>
        <begin position="556"/>
        <end position="602"/>
    </location>
</feature>
<evidence type="ECO:0000256" key="10">
    <source>
        <dbReference type="ARBA" id="ARBA00023012"/>
    </source>
</evidence>
<dbReference type="InterPro" id="IPR013656">
    <property type="entry name" value="PAS_4"/>
</dbReference>
<dbReference type="InterPro" id="IPR006189">
    <property type="entry name" value="CHASE_dom"/>
</dbReference>
<feature type="transmembrane region" description="Helical" evidence="12">
    <location>
        <begin position="170"/>
        <end position="193"/>
    </location>
</feature>
<dbReference type="AlphaFoldDB" id="W0SFS3"/>
<keyword evidence="8" id="KW-0418">Kinase</keyword>
<evidence type="ECO:0000256" key="9">
    <source>
        <dbReference type="ARBA" id="ARBA00022989"/>
    </source>
</evidence>
<dbReference type="Gene3D" id="3.30.450.20">
    <property type="entry name" value="PAS domain"/>
    <property type="match status" value="1"/>
</dbReference>
<dbReference type="Pfam" id="PF03924">
    <property type="entry name" value="CHASE"/>
    <property type="match status" value="1"/>
</dbReference>
<dbReference type="SUPFAM" id="SSF55785">
    <property type="entry name" value="PYP-like sensor domain (PAS domain)"/>
    <property type="match status" value="1"/>
</dbReference>
<evidence type="ECO:0000256" key="11">
    <source>
        <dbReference type="ARBA" id="ARBA00023136"/>
    </source>
</evidence>
<dbReference type="SMART" id="SM00091">
    <property type="entry name" value="PAS"/>
    <property type="match status" value="1"/>
</dbReference>
<gene>
    <name evidence="16" type="ORF">SUTH_01833</name>
</gene>
<feature type="transmembrane region" description="Helical" evidence="12">
    <location>
        <begin position="92"/>
        <end position="115"/>
    </location>
</feature>
<dbReference type="SUPFAM" id="SSF47384">
    <property type="entry name" value="Homodimeric domain of signal transducing histidine kinase"/>
    <property type="match status" value="1"/>
</dbReference>
<keyword evidence="17" id="KW-1185">Reference proteome</keyword>
<dbReference type="Proteomes" id="UP000031637">
    <property type="component" value="Chromosome"/>
</dbReference>
<dbReference type="CDD" id="cd00075">
    <property type="entry name" value="HATPase"/>
    <property type="match status" value="1"/>
</dbReference>
<dbReference type="Pfam" id="PF08448">
    <property type="entry name" value="PAS_4"/>
    <property type="match status" value="1"/>
</dbReference>
<evidence type="ECO:0000256" key="8">
    <source>
        <dbReference type="ARBA" id="ARBA00022777"/>
    </source>
</evidence>
<dbReference type="Pfam" id="PF05231">
    <property type="entry name" value="MASE1"/>
    <property type="match status" value="1"/>
</dbReference>
<dbReference type="InterPro" id="IPR003594">
    <property type="entry name" value="HATPase_dom"/>
</dbReference>
<sequence>MTADSQIHPETRARTHGRIGRIALAALAYLVLGLAGLALAIPPGYASPIFPAAGFAVAFMLWSGRRAWPGIALGSLLLNLGAGDLGEAARTATVFSALGIAAGSTAQALFASWLVERVTGQGWRAMESTGGIVRILALAGPLACLVSASFGVGALYFNGLVPAGNVSFTWWNWWAGDTLGVLVALPLSLAWLLRAQPIWRGRLSALWPAMLMALTVIAVGYVVVAKWETARRDEFVFRHGEDLARRLDQRFIAHQEALAALKRLIEVSPDMSYAHFEHFTRITLGENPDIFALSFNPRVRREDRAAFERRMARATPKADFEITERDAERRLIRAGDRPEHVVVGYIAPLQGNLPALGYDINSDPIRQDAIRRARESRRSSITATVQLVQESRKRVGALLLHPAYRAAPGDTAAAATDASLIGFAVGVIKVDEMVEIATRSARVHGLAFRIDDVTGGARGMVFQSEGAAPGKPAATPMKFPMTIADRVWELAVYPTAAYQSANRSWVAWATGIVGLSLAALLQVLLLTVTAHAAVARLKVRQQGEELETQGAELKDRNAQINALFELSPDGFIAIAADGTIRFANPAFHGLTGVAAAECLGRSVGDLDQRLRRSAEQPERYRSLGALFAGDRVVSATQKLALVRPREVVLQIVGVRGTAASVDRFIYFRDITHETEVEHLKSEFLAHAAHELRTPMASIFGFSELLMTQEFDDATRRDLLATIHKQTQWLVDIINELLDLSRIEARRGKDFRIEAVSLASLADEAVAAMNIDPTRWPLSVDPGEKSPLVLADSGKLRQVLSNVLSNAVKYSPAGGAIEIHFATRDGNGKVFVGVSVTDHGIGMTPDQVSHVCERFYRADASGKIPGSGLGMAIVKELVELLGGRVDIVSAPGVGTAVTAWLPAADGTDEPTHISGAAQ</sequence>
<keyword evidence="4" id="KW-1003">Cell membrane</keyword>
<organism evidence="16 17">
    <name type="scientific">Sulfuritalea hydrogenivorans sk43H</name>
    <dbReference type="NCBI Taxonomy" id="1223802"/>
    <lineage>
        <taxon>Bacteria</taxon>
        <taxon>Pseudomonadati</taxon>
        <taxon>Pseudomonadota</taxon>
        <taxon>Betaproteobacteria</taxon>
        <taxon>Nitrosomonadales</taxon>
        <taxon>Sterolibacteriaceae</taxon>
        <taxon>Sulfuritalea</taxon>
    </lineage>
</organism>
<dbReference type="InterPro" id="IPR050736">
    <property type="entry name" value="Sensor_HK_Regulatory"/>
</dbReference>
<keyword evidence="10" id="KW-0902">Two-component regulatory system</keyword>
<feature type="domain" description="Histidine kinase" evidence="13">
    <location>
        <begin position="686"/>
        <end position="904"/>
    </location>
</feature>
<dbReference type="OrthoDB" id="5290456at2"/>
<dbReference type="Pfam" id="PF02518">
    <property type="entry name" value="HATPase_c"/>
    <property type="match status" value="1"/>
</dbReference>
<feature type="domain" description="CHASE" evidence="15">
    <location>
        <begin position="267"/>
        <end position="491"/>
    </location>
</feature>
<dbReference type="PANTHER" id="PTHR43711:SF26">
    <property type="entry name" value="SENSOR HISTIDINE KINASE RCSC"/>
    <property type="match status" value="1"/>
</dbReference>
<dbReference type="SUPFAM" id="SSF55874">
    <property type="entry name" value="ATPase domain of HSP90 chaperone/DNA topoisomerase II/histidine kinase"/>
    <property type="match status" value="1"/>
</dbReference>
<keyword evidence="7 12" id="KW-0812">Transmembrane</keyword>
<dbReference type="InterPro" id="IPR000014">
    <property type="entry name" value="PAS"/>
</dbReference>
<evidence type="ECO:0000256" key="5">
    <source>
        <dbReference type="ARBA" id="ARBA00022553"/>
    </source>
</evidence>
<evidence type="ECO:0000259" key="14">
    <source>
        <dbReference type="PROSITE" id="PS50112"/>
    </source>
</evidence>
<dbReference type="FunFam" id="1.10.287.130:FF:000001">
    <property type="entry name" value="Two-component sensor histidine kinase"/>
    <property type="match status" value="1"/>
</dbReference>
<comment type="subcellular location">
    <subcellularLocation>
        <location evidence="2">Cell membrane</location>
        <topology evidence="2">Multi-pass membrane protein</topology>
    </subcellularLocation>
</comment>
<dbReference type="InterPro" id="IPR042240">
    <property type="entry name" value="CHASE_sf"/>
</dbReference>
<feature type="transmembrane region" description="Helical" evidence="12">
    <location>
        <begin position="205"/>
        <end position="224"/>
    </location>
</feature>
<dbReference type="Gene3D" id="3.30.565.10">
    <property type="entry name" value="Histidine kinase-like ATPase, C-terminal domain"/>
    <property type="match status" value="1"/>
</dbReference>
<evidence type="ECO:0000256" key="1">
    <source>
        <dbReference type="ARBA" id="ARBA00000085"/>
    </source>
</evidence>
<dbReference type="SMART" id="SM00388">
    <property type="entry name" value="HisKA"/>
    <property type="match status" value="1"/>
</dbReference>
<evidence type="ECO:0000259" key="15">
    <source>
        <dbReference type="PROSITE" id="PS50839"/>
    </source>
</evidence>
<dbReference type="RefSeq" id="WP_052473473.1">
    <property type="nucleotide sequence ID" value="NZ_AP012547.1"/>
</dbReference>
<proteinExistence type="predicted"/>
<evidence type="ECO:0000313" key="16">
    <source>
        <dbReference type="EMBL" id="BAO29625.1"/>
    </source>
</evidence>
<keyword evidence="11 12" id="KW-0472">Membrane</keyword>
<dbReference type="PRINTS" id="PR00344">
    <property type="entry name" value="BCTRLSENSOR"/>
</dbReference>
<keyword evidence="6" id="KW-0808">Transferase</keyword>
<dbReference type="KEGG" id="shd:SUTH_01833"/>
<dbReference type="InterPro" id="IPR035965">
    <property type="entry name" value="PAS-like_dom_sf"/>
</dbReference>
<dbReference type="NCBIfam" id="TIGR00229">
    <property type="entry name" value="sensory_box"/>
    <property type="match status" value="1"/>
</dbReference>
<dbReference type="Pfam" id="PF00512">
    <property type="entry name" value="HisKA"/>
    <property type="match status" value="1"/>
</dbReference>
<protein>
    <recommendedName>
        <fullName evidence="3">histidine kinase</fullName>
        <ecNumber evidence="3">2.7.13.3</ecNumber>
    </recommendedName>
</protein>
<dbReference type="STRING" id="1223802.SUTH_01833"/>
<dbReference type="InterPro" id="IPR036890">
    <property type="entry name" value="HATPase_C_sf"/>
</dbReference>
<evidence type="ECO:0000259" key="13">
    <source>
        <dbReference type="PROSITE" id="PS50109"/>
    </source>
</evidence>
<dbReference type="Gene3D" id="1.10.287.130">
    <property type="match status" value="1"/>
</dbReference>
<evidence type="ECO:0000256" key="4">
    <source>
        <dbReference type="ARBA" id="ARBA00022475"/>
    </source>
</evidence>
<evidence type="ECO:0000256" key="6">
    <source>
        <dbReference type="ARBA" id="ARBA00022679"/>
    </source>
</evidence>
<dbReference type="InterPro" id="IPR004358">
    <property type="entry name" value="Sig_transdc_His_kin-like_C"/>
</dbReference>
<feature type="transmembrane region" description="Helical" evidence="12">
    <location>
        <begin position="135"/>
        <end position="158"/>
    </location>
</feature>
<dbReference type="EMBL" id="AP012547">
    <property type="protein sequence ID" value="BAO29625.1"/>
    <property type="molecule type" value="Genomic_DNA"/>
</dbReference>
<keyword evidence="5" id="KW-0597">Phosphoprotein</keyword>
<evidence type="ECO:0000256" key="2">
    <source>
        <dbReference type="ARBA" id="ARBA00004651"/>
    </source>
</evidence>
<evidence type="ECO:0000256" key="3">
    <source>
        <dbReference type="ARBA" id="ARBA00012438"/>
    </source>
</evidence>
<name>W0SFS3_9PROT</name>
<evidence type="ECO:0000256" key="7">
    <source>
        <dbReference type="ARBA" id="ARBA00022692"/>
    </source>
</evidence>
<dbReference type="PROSITE" id="PS50839">
    <property type="entry name" value="CHASE"/>
    <property type="match status" value="1"/>
</dbReference>
<feature type="transmembrane region" description="Helical" evidence="12">
    <location>
        <begin position="21"/>
        <end position="39"/>
    </location>
</feature>
<dbReference type="PANTHER" id="PTHR43711">
    <property type="entry name" value="TWO-COMPONENT HISTIDINE KINASE"/>
    <property type="match status" value="1"/>
</dbReference>
<keyword evidence="9 12" id="KW-1133">Transmembrane helix</keyword>
<dbReference type="CDD" id="cd00082">
    <property type="entry name" value="HisKA"/>
    <property type="match status" value="1"/>
</dbReference>
<dbReference type="PROSITE" id="PS50109">
    <property type="entry name" value="HIS_KIN"/>
    <property type="match status" value="1"/>
</dbReference>
<dbReference type="InterPro" id="IPR036097">
    <property type="entry name" value="HisK_dim/P_sf"/>
</dbReference>
<dbReference type="GO" id="GO:0000155">
    <property type="term" value="F:phosphorelay sensor kinase activity"/>
    <property type="evidence" value="ECO:0007669"/>
    <property type="project" value="InterPro"/>
</dbReference>
<evidence type="ECO:0000313" key="17">
    <source>
        <dbReference type="Proteomes" id="UP000031637"/>
    </source>
</evidence>
<dbReference type="SMART" id="SM00387">
    <property type="entry name" value="HATPase_c"/>
    <property type="match status" value="1"/>
</dbReference>
<dbReference type="InterPro" id="IPR003661">
    <property type="entry name" value="HisK_dim/P_dom"/>
</dbReference>
<dbReference type="Gene3D" id="3.30.450.350">
    <property type="entry name" value="CHASE domain"/>
    <property type="match status" value="1"/>
</dbReference>
<comment type="catalytic activity">
    <reaction evidence="1">
        <text>ATP + protein L-histidine = ADP + protein N-phospho-L-histidine.</text>
        <dbReference type="EC" id="2.7.13.3"/>
    </reaction>
</comment>
<accession>W0SFS3</accession>
<dbReference type="CDD" id="cd00130">
    <property type="entry name" value="PAS"/>
    <property type="match status" value="1"/>
</dbReference>
<reference evidence="16 17" key="1">
    <citation type="journal article" date="2014" name="Syst. Appl. Microbiol.">
        <title>Complete genomes of freshwater sulfur oxidizers Sulfuricella denitrificans skB26 and Sulfuritalea hydrogenivorans sk43H: genetic insights into the sulfur oxidation pathway of betaproteobacteria.</title>
        <authorList>
            <person name="Watanabe T."/>
            <person name="Kojima H."/>
            <person name="Fukui M."/>
        </authorList>
    </citation>
    <scope>NUCLEOTIDE SEQUENCE [LARGE SCALE GENOMIC DNA]</scope>
    <source>
        <strain evidence="16">DSM22779</strain>
    </source>
</reference>
<dbReference type="GO" id="GO:0005886">
    <property type="term" value="C:plasma membrane"/>
    <property type="evidence" value="ECO:0007669"/>
    <property type="project" value="UniProtKB-SubCell"/>
</dbReference>
<evidence type="ECO:0000256" key="12">
    <source>
        <dbReference type="SAM" id="Phobius"/>
    </source>
</evidence>
<dbReference type="EC" id="2.7.13.3" evidence="3"/>
<dbReference type="HOGENOM" id="CLU_000445_114_62_4"/>
<dbReference type="SMART" id="SM01079">
    <property type="entry name" value="CHASE"/>
    <property type="match status" value="1"/>
</dbReference>
<dbReference type="InterPro" id="IPR007895">
    <property type="entry name" value="MASE1"/>
</dbReference>
<dbReference type="InterPro" id="IPR005467">
    <property type="entry name" value="His_kinase_dom"/>
</dbReference>
<dbReference type="PROSITE" id="PS50112">
    <property type="entry name" value="PAS"/>
    <property type="match status" value="1"/>
</dbReference>